<comment type="similarity">
    <text evidence="1 3">Belongs to the N-Me-Phe pilin family.</text>
</comment>
<sequence length="143" mass="14964">MKKQVQQGFTLIELMIVVAIIGILAAVAIPAYQDYTIRAQVTEGIGFAAAAKTSVSEFYVSQGEMPANISEAGFDDVSTDVVRSLAYGTSGSNGQITVTFEDLGGDMGGGETMIYEGTGDTGGVSWDCTGGDLQAKYRPANCR</sequence>
<dbReference type="EMBL" id="JANUCT010000013">
    <property type="protein sequence ID" value="MCS3903882.1"/>
    <property type="molecule type" value="Genomic_DNA"/>
</dbReference>
<dbReference type="InterPro" id="IPR001082">
    <property type="entry name" value="Pilin"/>
</dbReference>
<dbReference type="InterPro" id="IPR012902">
    <property type="entry name" value="N_methyl_site"/>
</dbReference>
<dbReference type="PANTHER" id="PTHR30093">
    <property type="entry name" value="GENERAL SECRETION PATHWAY PROTEIN G"/>
    <property type="match status" value="1"/>
</dbReference>
<evidence type="ECO:0000256" key="3">
    <source>
        <dbReference type="RuleBase" id="RU000389"/>
    </source>
</evidence>
<gene>
    <name evidence="5" type="ORF">J2T55_001914</name>
</gene>
<evidence type="ECO:0000313" key="5">
    <source>
        <dbReference type="EMBL" id="MCS3903882.1"/>
    </source>
</evidence>
<organism evidence="5 6">
    <name type="scientific">Methylohalomonas lacus</name>
    <dbReference type="NCBI Taxonomy" id="398773"/>
    <lineage>
        <taxon>Bacteria</taxon>
        <taxon>Pseudomonadati</taxon>
        <taxon>Pseudomonadota</taxon>
        <taxon>Gammaproteobacteria</taxon>
        <taxon>Methylohalomonadales</taxon>
        <taxon>Methylohalomonadaceae</taxon>
        <taxon>Methylohalomonas</taxon>
    </lineage>
</organism>
<dbReference type="GO" id="GO:0009289">
    <property type="term" value="C:pilus"/>
    <property type="evidence" value="ECO:0007669"/>
    <property type="project" value="InterPro"/>
</dbReference>
<feature type="transmembrane region" description="Helical" evidence="4">
    <location>
        <begin position="12"/>
        <end position="32"/>
    </location>
</feature>
<dbReference type="AlphaFoldDB" id="A0AAE3L5S2"/>
<dbReference type="Gene3D" id="3.30.700.10">
    <property type="entry name" value="Glycoprotein, Type 4 Pilin"/>
    <property type="match status" value="1"/>
</dbReference>
<keyword evidence="6" id="KW-1185">Reference proteome</keyword>
<keyword evidence="2" id="KW-0488">Methylation</keyword>
<dbReference type="GO" id="GO:0007155">
    <property type="term" value="P:cell adhesion"/>
    <property type="evidence" value="ECO:0007669"/>
    <property type="project" value="InterPro"/>
</dbReference>
<keyword evidence="4" id="KW-0472">Membrane</keyword>
<keyword evidence="4" id="KW-0812">Transmembrane</keyword>
<dbReference type="InterPro" id="IPR045584">
    <property type="entry name" value="Pilin-like"/>
</dbReference>
<protein>
    <submittedName>
        <fullName evidence="5">Type IV pilus assembly protein PilA</fullName>
    </submittedName>
</protein>
<keyword evidence="3" id="KW-0281">Fimbrium</keyword>
<dbReference type="SUPFAM" id="SSF54523">
    <property type="entry name" value="Pili subunits"/>
    <property type="match status" value="1"/>
</dbReference>
<dbReference type="NCBIfam" id="TIGR02532">
    <property type="entry name" value="IV_pilin_GFxxxE"/>
    <property type="match status" value="1"/>
</dbReference>
<reference evidence="5" key="1">
    <citation type="submission" date="2022-08" db="EMBL/GenBank/DDBJ databases">
        <title>Genomic Encyclopedia of Type Strains, Phase III (KMG-III): the genomes of soil and plant-associated and newly described type strains.</title>
        <authorList>
            <person name="Whitman W."/>
        </authorList>
    </citation>
    <scope>NUCLEOTIDE SEQUENCE</scope>
    <source>
        <strain evidence="5">HMT 1</strain>
    </source>
</reference>
<evidence type="ECO:0000256" key="1">
    <source>
        <dbReference type="ARBA" id="ARBA00005233"/>
    </source>
</evidence>
<keyword evidence="4" id="KW-1133">Transmembrane helix</keyword>
<dbReference type="Pfam" id="PF00114">
    <property type="entry name" value="Pilin"/>
    <property type="match status" value="1"/>
</dbReference>
<dbReference type="RefSeq" id="WP_259055856.1">
    <property type="nucleotide sequence ID" value="NZ_JANUCT010000013.1"/>
</dbReference>
<evidence type="ECO:0000256" key="2">
    <source>
        <dbReference type="ARBA" id="ARBA00022481"/>
    </source>
</evidence>
<dbReference type="Pfam" id="PF07963">
    <property type="entry name" value="N_methyl"/>
    <property type="match status" value="1"/>
</dbReference>
<dbReference type="Proteomes" id="UP001204445">
    <property type="component" value="Unassembled WGS sequence"/>
</dbReference>
<evidence type="ECO:0000256" key="4">
    <source>
        <dbReference type="SAM" id="Phobius"/>
    </source>
</evidence>
<proteinExistence type="inferred from homology"/>
<comment type="caution">
    <text evidence="5">The sequence shown here is derived from an EMBL/GenBank/DDBJ whole genome shotgun (WGS) entry which is preliminary data.</text>
</comment>
<accession>A0AAE3L5S2</accession>
<dbReference type="PANTHER" id="PTHR30093:SF34">
    <property type="entry name" value="PREPILIN PEPTIDASE-DEPENDENT PROTEIN D"/>
    <property type="match status" value="1"/>
</dbReference>
<dbReference type="PROSITE" id="PS00409">
    <property type="entry name" value="PROKAR_NTER_METHYL"/>
    <property type="match status" value="1"/>
</dbReference>
<evidence type="ECO:0000313" key="6">
    <source>
        <dbReference type="Proteomes" id="UP001204445"/>
    </source>
</evidence>
<name>A0AAE3L5S2_9GAMM</name>